<keyword evidence="3" id="KW-0238">DNA-binding</keyword>
<dbReference type="Gene3D" id="1.10.10.10">
    <property type="entry name" value="Winged helix-like DNA-binding domain superfamily/Winged helix DNA-binding domain"/>
    <property type="match status" value="1"/>
</dbReference>
<name>A0A4V6PNC8_9MICC</name>
<dbReference type="InterPro" id="IPR005119">
    <property type="entry name" value="LysR_subst-bd"/>
</dbReference>
<evidence type="ECO:0000313" key="7">
    <source>
        <dbReference type="EMBL" id="TDL39648.1"/>
    </source>
</evidence>
<dbReference type="RefSeq" id="WP_133346640.1">
    <property type="nucleotide sequence ID" value="NZ_SMZQ01000002.1"/>
</dbReference>
<dbReference type="GO" id="GO:2000142">
    <property type="term" value="P:regulation of DNA-templated transcription initiation"/>
    <property type="evidence" value="ECO:0007669"/>
    <property type="project" value="TreeGrafter"/>
</dbReference>
<evidence type="ECO:0000256" key="3">
    <source>
        <dbReference type="ARBA" id="ARBA00023125"/>
    </source>
</evidence>
<dbReference type="SUPFAM" id="SSF53850">
    <property type="entry name" value="Periplasmic binding protein-like II"/>
    <property type="match status" value="1"/>
</dbReference>
<organism evidence="7 8">
    <name type="scientific">Arthrobacter nitrophenolicus</name>
    <dbReference type="NCBI Taxonomy" id="683150"/>
    <lineage>
        <taxon>Bacteria</taxon>
        <taxon>Bacillati</taxon>
        <taxon>Actinomycetota</taxon>
        <taxon>Actinomycetes</taxon>
        <taxon>Micrococcales</taxon>
        <taxon>Micrococcaceae</taxon>
        <taxon>Arthrobacter</taxon>
    </lineage>
</organism>
<keyword evidence="5" id="KW-0804">Transcription</keyword>
<evidence type="ECO:0000313" key="8">
    <source>
        <dbReference type="Proteomes" id="UP000294621"/>
    </source>
</evidence>
<evidence type="ECO:0000259" key="6">
    <source>
        <dbReference type="PROSITE" id="PS50931"/>
    </source>
</evidence>
<accession>A0A4V6PNC8</accession>
<feature type="domain" description="HTH lysR-type" evidence="6">
    <location>
        <begin position="1"/>
        <end position="58"/>
    </location>
</feature>
<dbReference type="Pfam" id="PF00126">
    <property type="entry name" value="HTH_1"/>
    <property type="match status" value="1"/>
</dbReference>
<dbReference type="OrthoDB" id="3181812at2"/>
<dbReference type="GO" id="GO:0003700">
    <property type="term" value="F:DNA-binding transcription factor activity"/>
    <property type="evidence" value="ECO:0007669"/>
    <property type="project" value="InterPro"/>
</dbReference>
<keyword evidence="4" id="KW-0010">Activator</keyword>
<dbReference type="AlphaFoldDB" id="A0A4V6PNC8"/>
<evidence type="ECO:0000256" key="2">
    <source>
        <dbReference type="ARBA" id="ARBA00023015"/>
    </source>
</evidence>
<dbReference type="PANTHER" id="PTHR30293:SF0">
    <property type="entry name" value="NITROGEN ASSIMILATION REGULATORY PROTEIN NAC"/>
    <property type="match status" value="1"/>
</dbReference>
<dbReference type="PRINTS" id="PR00039">
    <property type="entry name" value="HTHLYSR"/>
</dbReference>
<reference evidence="7 8" key="1">
    <citation type="submission" date="2019-03" db="EMBL/GenBank/DDBJ databases">
        <title>Genome Sequencing and Assembly of Various Microbes Isolated from Partially Reclaimed Soil and Acid Mine Drainage (AMD) Site.</title>
        <authorList>
            <person name="Steinbock B."/>
            <person name="Bechtold R."/>
            <person name="Sevigny J.L."/>
            <person name="Thomas D."/>
            <person name="Cuthill L.R."/>
            <person name="Aveiro Johannsen E.J."/>
            <person name="Thomas K."/>
            <person name="Ghosh A."/>
        </authorList>
    </citation>
    <scope>NUCLEOTIDE SEQUENCE [LARGE SCALE GENOMIC DNA]</scope>
    <source>
        <strain evidence="7 8">S-A1</strain>
    </source>
</reference>
<dbReference type="Pfam" id="PF03466">
    <property type="entry name" value="LysR_substrate"/>
    <property type="match status" value="1"/>
</dbReference>
<dbReference type="GO" id="GO:0003677">
    <property type="term" value="F:DNA binding"/>
    <property type="evidence" value="ECO:0007669"/>
    <property type="project" value="UniProtKB-KW"/>
</dbReference>
<dbReference type="CDD" id="cd08433">
    <property type="entry name" value="PBP2_Nac"/>
    <property type="match status" value="1"/>
</dbReference>
<dbReference type="InterPro" id="IPR000847">
    <property type="entry name" value="LysR_HTH_N"/>
</dbReference>
<dbReference type="InterPro" id="IPR036388">
    <property type="entry name" value="WH-like_DNA-bd_sf"/>
</dbReference>
<protein>
    <submittedName>
        <fullName evidence="7">LysR family transcriptional regulator</fullName>
    </submittedName>
</protein>
<dbReference type="SUPFAM" id="SSF46785">
    <property type="entry name" value="Winged helix' DNA-binding domain"/>
    <property type="match status" value="1"/>
</dbReference>
<comment type="caution">
    <text evidence="7">The sequence shown here is derived from an EMBL/GenBank/DDBJ whole genome shotgun (WGS) entry which is preliminary data.</text>
</comment>
<keyword evidence="2" id="KW-0805">Transcription regulation</keyword>
<dbReference type="PROSITE" id="PS50931">
    <property type="entry name" value="HTH_LYSR"/>
    <property type="match status" value="1"/>
</dbReference>
<dbReference type="EMBL" id="SMZQ01000002">
    <property type="protein sequence ID" value="TDL39648.1"/>
    <property type="molecule type" value="Genomic_DNA"/>
</dbReference>
<sequence length="309" mass="32574">MEIRQLQSVLAVADTGSVTRAAELLHVVQPAVTRQIHNLETELGVLLFERSRAGMRPTEVGAQVIERARRALTELDRAREEAQSSGAGLRGIVTVGLLASTAPLIASPLVTAVTQQHPGVRLRVVTGYGGHLSRWLEAGDVDIALTYNQPPASGLDVKPLLEEDLWAVAPPTAETVPPHGVELRDLLERSLVMPSAPHGIRSLVESSAARIGLSLDIPVETNDAGVQKQLVQNGLGWTVLPGIMVAGEAAGGTLNAAPIVNPGIPRRIVLAKPAGVRATAPVRMVADLLEEAVRGRISAGGWPSARPVQ</sequence>
<dbReference type="Gene3D" id="3.40.190.10">
    <property type="entry name" value="Periplasmic binding protein-like II"/>
    <property type="match status" value="2"/>
</dbReference>
<evidence type="ECO:0000256" key="5">
    <source>
        <dbReference type="ARBA" id="ARBA00023163"/>
    </source>
</evidence>
<evidence type="ECO:0000256" key="1">
    <source>
        <dbReference type="ARBA" id="ARBA00009437"/>
    </source>
</evidence>
<gene>
    <name evidence="7" type="ORF">E2R57_03980</name>
</gene>
<dbReference type="Proteomes" id="UP000294621">
    <property type="component" value="Unassembled WGS sequence"/>
</dbReference>
<dbReference type="FunFam" id="1.10.10.10:FF:000001">
    <property type="entry name" value="LysR family transcriptional regulator"/>
    <property type="match status" value="1"/>
</dbReference>
<dbReference type="InterPro" id="IPR036390">
    <property type="entry name" value="WH_DNA-bd_sf"/>
</dbReference>
<comment type="similarity">
    <text evidence="1">Belongs to the LysR transcriptional regulatory family.</text>
</comment>
<proteinExistence type="inferred from homology"/>
<dbReference type="PANTHER" id="PTHR30293">
    <property type="entry name" value="TRANSCRIPTIONAL REGULATORY PROTEIN NAC-RELATED"/>
    <property type="match status" value="1"/>
</dbReference>
<evidence type="ECO:0000256" key="4">
    <source>
        <dbReference type="ARBA" id="ARBA00023159"/>
    </source>
</evidence>